<reference evidence="2 3" key="1">
    <citation type="journal article" date="2018" name="New Phytol.">
        <title>Comparative genomics and transcriptomics depict ericoid mycorrhizal fungi as versatile saprotrophs and plant mutualists.</title>
        <authorList>
            <person name="Martino E."/>
            <person name="Morin E."/>
            <person name="Grelet G.A."/>
            <person name="Kuo A."/>
            <person name="Kohler A."/>
            <person name="Daghino S."/>
            <person name="Barry K.W."/>
            <person name="Cichocki N."/>
            <person name="Clum A."/>
            <person name="Dockter R.B."/>
            <person name="Hainaut M."/>
            <person name="Kuo R.C."/>
            <person name="LaButti K."/>
            <person name="Lindahl B.D."/>
            <person name="Lindquist E.A."/>
            <person name="Lipzen A."/>
            <person name="Khouja H.R."/>
            <person name="Magnuson J."/>
            <person name="Murat C."/>
            <person name="Ohm R.A."/>
            <person name="Singer S.W."/>
            <person name="Spatafora J.W."/>
            <person name="Wang M."/>
            <person name="Veneault-Fourrey C."/>
            <person name="Henrissat B."/>
            <person name="Grigoriev I.V."/>
            <person name="Martin F.M."/>
            <person name="Perotto S."/>
        </authorList>
    </citation>
    <scope>NUCLEOTIDE SEQUENCE [LARGE SCALE GENOMIC DNA]</scope>
    <source>
        <strain evidence="2 3">ATCC 22711</strain>
    </source>
</reference>
<dbReference type="RefSeq" id="XP_024719991.1">
    <property type="nucleotide sequence ID" value="XM_024864083.1"/>
</dbReference>
<sequence>MIFADLPLLRVLDYQGFREGVFIFSLLLTAGAGTFKPDGKLNFPYASHDKDLEVAEEYILNTAVTSYHTAYMFGFGFTESEPYPNHASSCLIDARGSRSPRRNPTVLPLPPPPPSTVQSTRRLVVSRTHIHLP</sequence>
<gene>
    <name evidence="2" type="ORF">M430DRAFT_19470</name>
</gene>
<protein>
    <submittedName>
        <fullName evidence="2">Uncharacterized protein</fullName>
    </submittedName>
</protein>
<dbReference type="AlphaFoldDB" id="A0A2T3AZF3"/>
<organism evidence="2 3">
    <name type="scientific">Amorphotheca resinae ATCC 22711</name>
    <dbReference type="NCBI Taxonomy" id="857342"/>
    <lineage>
        <taxon>Eukaryota</taxon>
        <taxon>Fungi</taxon>
        <taxon>Dikarya</taxon>
        <taxon>Ascomycota</taxon>
        <taxon>Pezizomycotina</taxon>
        <taxon>Leotiomycetes</taxon>
        <taxon>Helotiales</taxon>
        <taxon>Amorphothecaceae</taxon>
        <taxon>Amorphotheca</taxon>
    </lineage>
</organism>
<dbReference type="InParanoid" id="A0A2T3AZF3"/>
<accession>A0A2T3AZF3</accession>
<feature type="region of interest" description="Disordered" evidence="1">
    <location>
        <begin position="88"/>
        <end position="118"/>
    </location>
</feature>
<evidence type="ECO:0000313" key="3">
    <source>
        <dbReference type="Proteomes" id="UP000241818"/>
    </source>
</evidence>
<dbReference type="EMBL" id="KZ679012">
    <property type="protein sequence ID" value="PSS16483.1"/>
    <property type="molecule type" value="Genomic_DNA"/>
</dbReference>
<keyword evidence="3" id="KW-1185">Reference proteome</keyword>
<dbReference type="GeneID" id="36572164"/>
<name>A0A2T3AZF3_AMORE</name>
<dbReference type="Proteomes" id="UP000241818">
    <property type="component" value="Unassembled WGS sequence"/>
</dbReference>
<proteinExistence type="predicted"/>
<evidence type="ECO:0000256" key="1">
    <source>
        <dbReference type="SAM" id="MobiDB-lite"/>
    </source>
</evidence>
<evidence type="ECO:0000313" key="2">
    <source>
        <dbReference type="EMBL" id="PSS16483.1"/>
    </source>
</evidence>